<dbReference type="Proteomes" id="UP000663720">
    <property type="component" value="Chromosome"/>
</dbReference>
<gene>
    <name evidence="1" type="ORF">dnl_45480</name>
</gene>
<evidence type="ECO:0000313" key="2">
    <source>
        <dbReference type="Proteomes" id="UP000663720"/>
    </source>
</evidence>
<accession>A0A975BBH9</accession>
<reference evidence="1" key="1">
    <citation type="journal article" date="2021" name="Microb. Physiol.">
        <title>Proteogenomic Insights into the Physiology of Marine, Sulfate-Reducing, Filamentous Desulfonema limicola and Desulfonema magnum.</title>
        <authorList>
            <person name="Schnaars V."/>
            <person name="Wohlbrand L."/>
            <person name="Scheve S."/>
            <person name="Hinrichs C."/>
            <person name="Reinhardt R."/>
            <person name="Rabus R."/>
        </authorList>
    </citation>
    <scope>NUCLEOTIDE SEQUENCE</scope>
    <source>
        <strain evidence="1">5ac10</strain>
    </source>
</reference>
<dbReference type="KEGG" id="dli:dnl_45480"/>
<name>A0A975BBH9_9BACT</name>
<evidence type="ECO:0000313" key="1">
    <source>
        <dbReference type="EMBL" id="QTA82179.1"/>
    </source>
</evidence>
<evidence type="ECO:0008006" key="3">
    <source>
        <dbReference type="Google" id="ProtNLM"/>
    </source>
</evidence>
<dbReference type="PANTHER" id="PTHR35586">
    <property type="entry name" value="SLL1691 PROTEIN"/>
    <property type="match status" value="1"/>
</dbReference>
<sequence>MTEKTIKEEPETDDYDSPWKDIVEQYFQEFIEFFFPKAYNDIDWEKGYEFLDKELQKITKDAEDTRRYVDKLVKVWLKQGDETLAMIHIDVQAQWEKNFSERMYIYNYRLYDRYRLHVASFAVLGDTGLKWRPDKFERGIWDCEIKFKFPIVKLADYRNRAEYLQKSLNPFAVAVSAHLKAQDTADDKNRRRVEKILIVRGLYEKGYSKQDIINLFRFIDWIMFLPEKQEKLFWQEIESYEKEKKMPYITSVERIGYERGEQTGYERGERTGYETGYKKGGIFVLARQIAKKFRSDMEYELTYLAGLNEDDISELGELILDIESLDEVHDWIDKRVSRTQ</sequence>
<keyword evidence="2" id="KW-1185">Reference proteome</keyword>
<dbReference type="RefSeq" id="WP_207688139.1">
    <property type="nucleotide sequence ID" value="NZ_CP061799.1"/>
</dbReference>
<dbReference type="AlphaFoldDB" id="A0A975BBH9"/>
<protein>
    <recommendedName>
        <fullName evidence="3">DUF4351 domain-containing protein</fullName>
    </recommendedName>
</protein>
<proteinExistence type="predicted"/>
<dbReference type="PANTHER" id="PTHR35586:SF1">
    <property type="entry name" value="SLL1691 PROTEIN"/>
    <property type="match status" value="1"/>
</dbReference>
<organism evidence="1 2">
    <name type="scientific">Desulfonema limicola</name>
    <dbReference type="NCBI Taxonomy" id="45656"/>
    <lineage>
        <taxon>Bacteria</taxon>
        <taxon>Pseudomonadati</taxon>
        <taxon>Thermodesulfobacteriota</taxon>
        <taxon>Desulfobacteria</taxon>
        <taxon>Desulfobacterales</taxon>
        <taxon>Desulfococcaceae</taxon>
        <taxon>Desulfonema</taxon>
    </lineage>
</organism>
<dbReference type="EMBL" id="CP061799">
    <property type="protein sequence ID" value="QTA82179.1"/>
    <property type="molecule type" value="Genomic_DNA"/>
</dbReference>